<proteinExistence type="predicted"/>
<feature type="compositionally biased region" description="Low complexity" evidence="1">
    <location>
        <begin position="20"/>
        <end position="58"/>
    </location>
</feature>
<gene>
    <name evidence="2" type="ORF">KVV02_005851</name>
</gene>
<feature type="compositionally biased region" description="Polar residues" evidence="1">
    <location>
        <begin position="291"/>
        <end position="304"/>
    </location>
</feature>
<feature type="region of interest" description="Disordered" evidence="1">
    <location>
        <begin position="267"/>
        <end position="345"/>
    </location>
</feature>
<accession>A0A9P7ZWU3</accession>
<protein>
    <submittedName>
        <fullName evidence="2">Uncharacterized protein</fullName>
    </submittedName>
</protein>
<evidence type="ECO:0000256" key="1">
    <source>
        <dbReference type="SAM" id="MobiDB-lite"/>
    </source>
</evidence>
<feature type="compositionally biased region" description="Basic and acidic residues" evidence="1">
    <location>
        <begin position="147"/>
        <end position="164"/>
    </location>
</feature>
<feature type="region of interest" description="Disordered" evidence="1">
    <location>
        <begin position="426"/>
        <end position="448"/>
    </location>
</feature>
<feature type="region of interest" description="Disordered" evidence="1">
    <location>
        <begin position="127"/>
        <end position="194"/>
    </location>
</feature>
<dbReference type="AlphaFoldDB" id="A0A9P7ZWU3"/>
<organism evidence="2 3">
    <name type="scientific">Mortierella alpina</name>
    <name type="common">Oleaginous fungus</name>
    <name type="synonym">Mortierella renispora</name>
    <dbReference type="NCBI Taxonomy" id="64518"/>
    <lineage>
        <taxon>Eukaryota</taxon>
        <taxon>Fungi</taxon>
        <taxon>Fungi incertae sedis</taxon>
        <taxon>Mucoromycota</taxon>
        <taxon>Mortierellomycotina</taxon>
        <taxon>Mortierellomycetes</taxon>
        <taxon>Mortierellales</taxon>
        <taxon>Mortierellaceae</taxon>
        <taxon>Mortierella</taxon>
    </lineage>
</organism>
<feature type="region of interest" description="Disordered" evidence="1">
    <location>
        <begin position="561"/>
        <end position="587"/>
    </location>
</feature>
<evidence type="ECO:0000313" key="3">
    <source>
        <dbReference type="Proteomes" id="UP000717515"/>
    </source>
</evidence>
<feature type="compositionally biased region" description="Polar residues" evidence="1">
    <location>
        <begin position="127"/>
        <end position="138"/>
    </location>
</feature>
<comment type="caution">
    <text evidence="2">The sequence shown here is derived from an EMBL/GenBank/DDBJ whole genome shotgun (WGS) entry which is preliminary data.</text>
</comment>
<dbReference type="Proteomes" id="UP000717515">
    <property type="component" value="Unassembled WGS sequence"/>
</dbReference>
<dbReference type="EMBL" id="JAIFTL010000423">
    <property type="protein sequence ID" value="KAG9319549.1"/>
    <property type="molecule type" value="Genomic_DNA"/>
</dbReference>
<feature type="compositionally biased region" description="Polar residues" evidence="1">
    <location>
        <begin position="167"/>
        <end position="184"/>
    </location>
</feature>
<evidence type="ECO:0000313" key="2">
    <source>
        <dbReference type="EMBL" id="KAG9319549.1"/>
    </source>
</evidence>
<name>A0A9P7ZWU3_MORAP</name>
<sequence>MDPSQEPLLTVNALFCKARPPQARQPAAHQSHSSASASASSSASASASSSSHPPGRAHSQARVVTFVGQIVHVLTNTRSDQKTITVPQDYLRYPLQRHALRLYQKKCPDLPLDLVIWLAPLGDQTHSTLKASRSSSVREANCATAEQRNRDLDTTDSLVKKEDDASTALSWSDSDRSQFSQTDSNGDDDDDEALLQQPFPDTMVAVLLSRTFDQDKDKGKDNNVHWRSLQKRLKSGNIVTVRKAVMLFDETNGKKVVSCVGIPDRTTFKVSSRPRNSSKSKSSRTSTTSKGVSQMTSKATQASGIGSKKRKPSVDSSSSGQQEGGGSLISAKRMRTCTGNKDKDKDKVIASTGRVENCNGLKQETATPSEKEFSVREPLIHASALAPTSLQLLVRRAQEHTFSSTNHGREQITYFSTLVSNMSYHSVNSGRSHTTPDGSSRTSSSNNAEQIATTRHICWLRDVRYATLTAVCAECGNSYRNLSCVFGCRSRTWRLGIRVECIVRDGTGQACVMVTDDQEDIMWTLLGLNIKTGSISPDSTDSHANARNTVLAIVARRGELSYRTDSPDSPASSSLSLTSSGGHVETINHDRSERAQFEERLWLDVCRRCPSVERTLLLDAVAKQGSCGTASPGTSADRSGKLKTSLVRLGPETTILTLVPPPLVLCAVDIKRIQPKTEARMLLSQLRG</sequence>
<feature type="compositionally biased region" description="Low complexity" evidence="1">
    <location>
        <begin position="567"/>
        <end position="580"/>
    </location>
</feature>
<feature type="region of interest" description="Disordered" evidence="1">
    <location>
        <begin position="20"/>
        <end position="59"/>
    </location>
</feature>
<reference evidence="2" key="1">
    <citation type="submission" date="2021-07" db="EMBL/GenBank/DDBJ databases">
        <title>Draft genome of Mortierella alpina, strain LL118, isolated from an aspen leaf litter sample.</title>
        <authorList>
            <person name="Yang S."/>
            <person name="Vinatzer B.A."/>
        </authorList>
    </citation>
    <scope>NUCLEOTIDE SEQUENCE</scope>
    <source>
        <strain evidence="2">LL118</strain>
    </source>
</reference>